<gene>
    <name evidence="1" type="ORF">GCM10007879_21990</name>
</gene>
<organism evidence="1 2">
    <name type="scientific">Maritalea porphyrae</name>
    <dbReference type="NCBI Taxonomy" id="880732"/>
    <lineage>
        <taxon>Bacteria</taxon>
        <taxon>Pseudomonadati</taxon>
        <taxon>Pseudomonadota</taxon>
        <taxon>Alphaproteobacteria</taxon>
        <taxon>Hyphomicrobiales</taxon>
        <taxon>Devosiaceae</taxon>
        <taxon>Maritalea</taxon>
    </lineage>
</organism>
<dbReference type="Proteomes" id="UP001161405">
    <property type="component" value="Unassembled WGS sequence"/>
</dbReference>
<protein>
    <submittedName>
        <fullName evidence="1">Tail protein</fullName>
    </submittedName>
</protein>
<accession>A0ABQ5UT95</accession>
<keyword evidence="2" id="KW-1185">Reference proteome</keyword>
<sequence>MDSTIQLPNWQNELDDVGAEFERIKTLADDVGRTITNGFADAIGKGKSLKSVLHDIAKSFADIALKAALKPVGGMISNLVQGIFAGANPGLPNVQAFAKGGVINRPTFFPISGGIGLAGEAGAEAILPLRRNSSGQLGVASDATTPIHISMTVNATDAQSFQRAEAEIGASLLGAVRRGRRAS</sequence>
<dbReference type="EMBL" id="BSNI01000002">
    <property type="protein sequence ID" value="GLQ17950.1"/>
    <property type="molecule type" value="Genomic_DNA"/>
</dbReference>
<evidence type="ECO:0000313" key="2">
    <source>
        <dbReference type="Proteomes" id="UP001161405"/>
    </source>
</evidence>
<comment type="caution">
    <text evidence="1">The sequence shown here is derived from an EMBL/GenBank/DDBJ whole genome shotgun (WGS) entry which is preliminary data.</text>
</comment>
<proteinExistence type="predicted"/>
<dbReference type="RefSeq" id="WP_284364456.1">
    <property type="nucleotide sequence ID" value="NZ_BSNI01000002.1"/>
</dbReference>
<evidence type="ECO:0000313" key="1">
    <source>
        <dbReference type="EMBL" id="GLQ17950.1"/>
    </source>
</evidence>
<reference evidence="1" key="1">
    <citation type="journal article" date="2014" name="Int. J. Syst. Evol. Microbiol.">
        <title>Complete genome of a new Firmicutes species belonging to the dominant human colonic microbiota ('Ruminococcus bicirculans') reveals two chromosomes and a selective capacity to utilize plant glucans.</title>
        <authorList>
            <consortium name="NISC Comparative Sequencing Program"/>
            <person name="Wegmann U."/>
            <person name="Louis P."/>
            <person name="Goesmann A."/>
            <person name="Henrissat B."/>
            <person name="Duncan S.H."/>
            <person name="Flint H.J."/>
        </authorList>
    </citation>
    <scope>NUCLEOTIDE SEQUENCE</scope>
    <source>
        <strain evidence="1">NBRC 107169</strain>
    </source>
</reference>
<reference evidence="1" key="2">
    <citation type="submission" date="2023-01" db="EMBL/GenBank/DDBJ databases">
        <title>Draft genome sequence of Maritalea porphyrae strain NBRC 107169.</title>
        <authorList>
            <person name="Sun Q."/>
            <person name="Mori K."/>
        </authorList>
    </citation>
    <scope>NUCLEOTIDE SEQUENCE</scope>
    <source>
        <strain evidence="1">NBRC 107169</strain>
    </source>
</reference>
<name>A0ABQ5UT95_9HYPH</name>